<evidence type="ECO:0000256" key="1">
    <source>
        <dbReference type="SAM" id="MobiDB-lite"/>
    </source>
</evidence>
<dbReference type="AlphaFoldDB" id="A0A1E3B8T5"/>
<comment type="caution">
    <text evidence="2">The sequence shown here is derived from an EMBL/GenBank/DDBJ whole genome shotgun (WGS) entry which is preliminary data.</text>
</comment>
<name>A0A1E3B8T5_ASPCR</name>
<evidence type="ECO:0000313" key="2">
    <source>
        <dbReference type="EMBL" id="ODM17375.1"/>
    </source>
</evidence>
<feature type="region of interest" description="Disordered" evidence="1">
    <location>
        <begin position="145"/>
        <end position="166"/>
    </location>
</feature>
<organism evidence="2 3">
    <name type="scientific">Aspergillus cristatus</name>
    <name type="common">Chinese Fuzhuan brick tea-fermentation fungus</name>
    <name type="synonym">Eurotium cristatum</name>
    <dbReference type="NCBI Taxonomy" id="573508"/>
    <lineage>
        <taxon>Eukaryota</taxon>
        <taxon>Fungi</taxon>
        <taxon>Dikarya</taxon>
        <taxon>Ascomycota</taxon>
        <taxon>Pezizomycotina</taxon>
        <taxon>Eurotiomycetes</taxon>
        <taxon>Eurotiomycetidae</taxon>
        <taxon>Eurotiales</taxon>
        <taxon>Aspergillaceae</taxon>
        <taxon>Aspergillus</taxon>
        <taxon>Aspergillus subgen. Aspergillus</taxon>
    </lineage>
</organism>
<sequence>MSTGVVIVGRRLTFHITGAVVVAGLKHMSFLAVAGDNECHGVMNWYVDATGTDARAVVSAPSTHYPALVDTLNTSSMPRDFKNDKNGMKDFNFQEFDQVTFKPQWPISHHSRIQELQRFLDAIAYYSSTVISCGSLTLHGSKVAPMPGGNTRREVRGAQTGFSFKP</sequence>
<evidence type="ECO:0000313" key="3">
    <source>
        <dbReference type="Proteomes" id="UP000094569"/>
    </source>
</evidence>
<dbReference type="VEuPathDB" id="FungiDB:SI65_07050"/>
<dbReference type="EMBL" id="JXNT01000008">
    <property type="protein sequence ID" value="ODM17375.1"/>
    <property type="molecule type" value="Genomic_DNA"/>
</dbReference>
<proteinExistence type="predicted"/>
<gene>
    <name evidence="2" type="ORF">SI65_07050</name>
</gene>
<reference evidence="2 3" key="1">
    <citation type="journal article" date="2016" name="BMC Genomics">
        <title>Comparative genomic and transcriptomic analyses of the Fuzhuan brick tea-fermentation fungus Aspergillus cristatus.</title>
        <authorList>
            <person name="Ge Y."/>
            <person name="Wang Y."/>
            <person name="Liu Y."/>
            <person name="Tan Y."/>
            <person name="Ren X."/>
            <person name="Zhang X."/>
            <person name="Hyde K.D."/>
            <person name="Liu Y."/>
            <person name="Liu Z."/>
        </authorList>
    </citation>
    <scope>NUCLEOTIDE SEQUENCE [LARGE SCALE GENOMIC DNA]</scope>
    <source>
        <strain evidence="2 3">GZAAS20.1005</strain>
    </source>
</reference>
<dbReference type="Proteomes" id="UP000094569">
    <property type="component" value="Unassembled WGS sequence"/>
</dbReference>
<keyword evidence="3" id="KW-1185">Reference proteome</keyword>
<accession>A0A1E3B8T5</accession>
<protein>
    <submittedName>
        <fullName evidence="2">Uncharacterized protein</fullName>
    </submittedName>
</protein>